<proteinExistence type="inferred from homology"/>
<comment type="similarity">
    <text evidence="1">Belongs to the small GTPase superfamily. Rab family.</text>
</comment>
<protein>
    <submittedName>
        <fullName evidence="2">Uncharacterized protein</fullName>
    </submittedName>
</protein>
<accession>A0A8J8T588</accession>
<dbReference type="SUPFAM" id="SSF52540">
    <property type="entry name" value="P-loop containing nucleoside triphosphate hydrolases"/>
    <property type="match status" value="1"/>
</dbReference>
<dbReference type="SMART" id="SM00175">
    <property type="entry name" value="RAB"/>
    <property type="match status" value="1"/>
</dbReference>
<dbReference type="Pfam" id="PF00071">
    <property type="entry name" value="Ras"/>
    <property type="match status" value="1"/>
</dbReference>
<dbReference type="Proteomes" id="UP000785679">
    <property type="component" value="Unassembled WGS sequence"/>
</dbReference>
<dbReference type="NCBIfam" id="TIGR00231">
    <property type="entry name" value="small_GTP"/>
    <property type="match status" value="1"/>
</dbReference>
<organism evidence="2 3">
    <name type="scientific">Halteria grandinella</name>
    <dbReference type="NCBI Taxonomy" id="5974"/>
    <lineage>
        <taxon>Eukaryota</taxon>
        <taxon>Sar</taxon>
        <taxon>Alveolata</taxon>
        <taxon>Ciliophora</taxon>
        <taxon>Intramacronucleata</taxon>
        <taxon>Spirotrichea</taxon>
        <taxon>Stichotrichia</taxon>
        <taxon>Sporadotrichida</taxon>
        <taxon>Halteriidae</taxon>
        <taxon>Halteria</taxon>
    </lineage>
</organism>
<reference evidence="2" key="1">
    <citation type="submission" date="2019-06" db="EMBL/GenBank/DDBJ databases">
        <authorList>
            <person name="Zheng W."/>
        </authorList>
    </citation>
    <scope>NUCLEOTIDE SEQUENCE</scope>
    <source>
        <strain evidence="2">QDHG01</strain>
    </source>
</reference>
<dbReference type="InterPro" id="IPR050209">
    <property type="entry name" value="Rab_GTPases_membrane_traffic"/>
</dbReference>
<dbReference type="PANTHER" id="PTHR47979">
    <property type="entry name" value="DRAB11-RELATED"/>
    <property type="match status" value="1"/>
</dbReference>
<gene>
    <name evidence="2" type="ORF">FGO68_gene11319</name>
</gene>
<dbReference type="PROSITE" id="PS51419">
    <property type="entry name" value="RAB"/>
    <property type="match status" value="1"/>
</dbReference>
<comment type="caution">
    <text evidence="2">The sequence shown here is derived from an EMBL/GenBank/DDBJ whole genome shotgun (WGS) entry which is preliminary data.</text>
</comment>
<dbReference type="SMART" id="SM00174">
    <property type="entry name" value="RHO"/>
    <property type="match status" value="1"/>
</dbReference>
<dbReference type="InterPro" id="IPR001806">
    <property type="entry name" value="Small_GTPase"/>
</dbReference>
<evidence type="ECO:0000313" key="2">
    <source>
        <dbReference type="EMBL" id="TNV82862.1"/>
    </source>
</evidence>
<dbReference type="PROSITE" id="PS51420">
    <property type="entry name" value="RHO"/>
    <property type="match status" value="1"/>
</dbReference>
<dbReference type="InterPro" id="IPR005225">
    <property type="entry name" value="Small_GTP-bd"/>
</dbReference>
<dbReference type="PROSITE" id="PS51421">
    <property type="entry name" value="RAS"/>
    <property type="match status" value="1"/>
</dbReference>
<dbReference type="AlphaFoldDB" id="A0A8J8T588"/>
<name>A0A8J8T588_HALGN</name>
<dbReference type="EMBL" id="RRYP01004431">
    <property type="protein sequence ID" value="TNV82862.1"/>
    <property type="molecule type" value="Genomic_DNA"/>
</dbReference>
<dbReference type="PRINTS" id="PR00449">
    <property type="entry name" value="RASTRNSFRMNG"/>
</dbReference>
<dbReference type="SMART" id="SM00176">
    <property type="entry name" value="RAN"/>
    <property type="match status" value="1"/>
</dbReference>
<dbReference type="CDD" id="cd00154">
    <property type="entry name" value="Rab"/>
    <property type="match status" value="1"/>
</dbReference>
<dbReference type="GO" id="GO:0003924">
    <property type="term" value="F:GTPase activity"/>
    <property type="evidence" value="ECO:0007669"/>
    <property type="project" value="InterPro"/>
</dbReference>
<evidence type="ECO:0000313" key="3">
    <source>
        <dbReference type="Proteomes" id="UP000785679"/>
    </source>
</evidence>
<dbReference type="GO" id="GO:0005525">
    <property type="term" value="F:GTP binding"/>
    <property type="evidence" value="ECO:0007669"/>
    <property type="project" value="InterPro"/>
</dbReference>
<dbReference type="InterPro" id="IPR027417">
    <property type="entry name" value="P-loop_NTPase"/>
</dbReference>
<evidence type="ECO:0000256" key="1">
    <source>
        <dbReference type="ARBA" id="ARBA00006270"/>
    </source>
</evidence>
<keyword evidence="3" id="KW-1185">Reference proteome</keyword>
<dbReference type="Gene3D" id="3.40.50.300">
    <property type="entry name" value="P-loop containing nucleotide triphosphate hydrolases"/>
    <property type="match status" value="1"/>
</dbReference>
<dbReference type="OrthoDB" id="10448765at2759"/>
<sequence>MQHIDHTPTASFKIVLVGDQSVGKTHLLHQYVQGTAPPHVQATLGVEFHAKTQMIEVFQTAESLQKVMIKMSFFDTAGEEKYHAVTACHYRNAKGAIIVYDVTNRQSFENVERWLNDARQLAAQDCVIMVLGNKTDVDLPQEMSLGDIHYTPPLRGKIPLQREVSLQEGLDLAKQHEVIFFEVSALQNVNIDRAMKVMSEKLYEQFLIMRMRRLDQIMAQEITEQQQGVKLRGNRSQSRFECCISSGRHDGEGQQQRCC</sequence>
<dbReference type="FunFam" id="3.40.50.300:FF:001447">
    <property type="entry name" value="Ras-related protein Rab-1B"/>
    <property type="match status" value="1"/>
</dbReference>
<dbReference type="SMART" id="SM00173">
    <property type="entry name" value="RAS"/>
    <property type="match status" value="1"/>
</dbReference>